<keyword evidence="3" id="KW-0596">Phosphopantetheine</keyword>
<feature type="domain" description="N-acetyltransferase" evidence="6">
    <location>
        <begin position="1996"/>
        <end position="2141"/>
    </location>
</feature>
<dbReference type="Gene3D" id="1.10.1200.10">
    <property type="entry name" value="ACP-like"/>
    <property type="match status" value="2"/>
</dbReference>
<comment type="caution">
    <text evidence="7">The sequence shown here is derived from an EMBL/GenBank/DDBJ whole genome shotgun (WGS) entry which is preliminary data.</text>
</comment>
<keyword evidence="4" id="KW-0597">Phosphoprotein</keyword>
<dbReference type="PANTHER" id="PTHR45527:SF1">
    <property type="entry name" value="FATTY ACID SYNTHASE"/>
    <property type="match status" value="1"/>
</dbReference>
<dbReference type="FunFam" id="3.40.50.12780:FF:000012">
    <property type="entry name" value="Non-ribosomal peptide synthetase"/>
    <property type="match status" value="1"/>
</dbReference>
<feature type="domain" description="Carrier" evidence="5">
    <location>
        <begin position="540"/>
        <end position="615"/>
    </location>
</feature>
<dbReference type="Gene3D" id="3.40.630.30">
    <property type="match status" value="1"/>
</dbReference>
<dbReference type="CDD" id="cd19531">
    <property type="entry name" value="LCL_NRPS-like"/>
    <property type="match status" value="1"/>
</dbReference>
<comment type="cofactor">
    <cofactor evidence="1">
        <name>pantetheine 4'-phosphate</name>
        <dbReference type="ChEBI" id="CHEBI:47942"/>
    </cofactor>
</comment>
<dbReference type="Gene3D" id="3.40.50.1820">
    <property type="entry name" value="alpha/beta hydrolase"/>
    <property type="match status" value="1"/>
</dbReference>
<dbReference type="FunFam" id="3.40.50.980:FF:000001">
    <property type="entry name" value="Non-ribosomal peptide synthetase"/>
    <property type="match status" value="2"/>
</dbReference>
<dbReference type="SUPFAM" id="SSF52777">
    <property type="entry name" value="CoA-dependent acyltransferases"/>
    <property type="match status" value="2"/>
</dbReference>
<dbReference type="Pfam" id="PF00583">
    <property type="entry name" value="Acetyltransf_1"/>
    <property type="match status" value="1"/>
</dbReference>
<dbReference type="PROSITE" id="PS00455">
    <property type="entry name" value="AMP_BINDING"/>
    <property type="match status" value="2"/>
</dbReference>
<dbReference type="NCBIfam" id="TIGR01733">
    <property type="entry name" value="AA-adenyl-dom"/>
    <property type="match status" value="2"/>
</dbReference>
<dbReference type="InterPro" id="IPR009081">
    <property type="entry name" value="PP-bd_ACP"/>
</dbReference>
<dbReference type="Gene3D" id="3.30.300.30">
    <property type="match status" value="2"/>
</dbReference>
<dbReference type="CDD" id="cd04301">
    <property type="entry name" value="NAT_SF"/>
    <property type="match status" value="1"/>
</dbReference>
<dbReference type="InterPro" id="IPR045851">
    <property type="entry name" value="AMP-bd_C_sf"/>
</dbReference>
<evidence type="ECO:0000313" key="8">
    <source>
        <dbReference type="Proteomes" id="UP000308271"/>
    </source>
</evidence>
<dbReference type="InterPro" id="IPR023213">
    <property type="entry name" value="CAT-like_dom_sf"/>
</dbReference>
<organism evidence="7 8">
    <name type="scientific">Chlorobaculum thiosulfatiphilum</name>
    <name type="common">Chlorobium limicola f.sp. thiosulfatophilum</name>
    <dbReference type="NCBI Taxonomy" id="115852"/>
    <lineage>
        <taxon>Bacteria</taxon>
        <taxon>Pseudomonadati</taxon>
        <taxon>Chlorobiota</taxon>
        <taxon>Chlorobiia</taxon>
        <taxon>Chlorobiales</taxon>
        <taxon>Chlorobiaceae</taxon>
        <taxon>Chlorobaculum</taxon>
    </lineage>
</organism>
<dbReference type="InterPro" id="IPR000182">
    <property type="entry name" value="GNAT_dom"/>
</dbReference>
<dbReference type="InterPro" id="IPR020845">
    <property type="entry name" value="AMP-binding_CS"/>
</dbReference>
<dbReference type="Pfam" id="PF00550">
    <property type="entry name" value="PP-binding"/>
    <property type="match status" value="2"/>
</dbReference>
<dbReference type="Gene3D" id="3.40.50.980">
    <property type="match status" value="4"/>
</dbReference>
<name>A0A5C4S9X0_CHLTI</name>
<gene>
    <name evidence="7" type="ORF">FGF66_03615</name>
</gene>
<dbReference type="GO" id="GO:0005737">
    <property type="term" value="C:cytoplasm"/>
    <property type="evidence" value="ECO:0007669"/>
    <property type="project" value="TreeGrafter"/>
</dbReference>
<dbReference type="SUPFAM" id="SSF47336">
    <property type="entry name" value="ACP-like"/>
    <property type="match status" value="2"/>
</dbReference>
<evidence type="ECO:0000259" key="6">
    <source>
        <dbReference type="PROSITE" id="PS51186"/>
    </source>
</evidence>
<dbReference type="InterPro" id="IPR001031">
    <property type="entry name" value="Thioesterase"/>
</dbReference>
<proteinExistence type="inferred from homology"/>
<dbReference type="PROSITE" id="PS00012">
    <property type="entry name" value="PHOSPHOPANTETHEINE"/>
    <property type="match status" value="2"/>
</dbReference>
<dbReference type="InterPro" id="IPR020806">
    <property type="entry name" value="PKS_PP-bd"/>
</dbReference>
<dbReference type="Gene3D" id="3.30.559.30">
    <property type="entry name" value="Nonribosomal peptide synthetase, condensation domain"/>
    <property type="match status" value="1"/>
</dbReference>
<dbReference type="GO" id="GO:0043041">
    <property type="term" value="P:amino acid activation for nonribosomal peptide biosynthetic process"/>
    <property type="evidence" value="ECO:0007669"/>
    <property type="project" value="TreeGrafter"/>
</dbReference>
<dbReference type="RefSeq" id="WP_139456334.1">
    <property type="nucleotide sequence ID" value="NZ_VDCH01000004.1"/>
</dbReference>
<dbReference type="Pfam" id="PF13193">
    <property type="entry name" value="AMP-binding_C"/>
    <property type="match status" value="2"/>
</dbReference>
<dbReference type="PANTHER" id="PTHR45527">
    <property type="entry name" value="NONRIBOSOMAL PEPTIDE SYNTHETASE"/>
    <property type="match status" value="1"/>
</dbReference>
<dbReference type="InterPro" id="IPR025110">
    <property type="entry name" value="AMP-bd_C"/>
</dbReference>
<dbReference type="OrthoDB" id="4317020at2"/>
<dbReference type="EMBL" id="VDCH01000004">
    <property type="protein sequence ID" value="TNJ39719.1"/>
    <property type="molecule type" value="Genomic_DNA"/>
</dbReference>
<feature type="domain" description="Carrier" evidence="5">
    <location>
        <begin position="1608"/>
        <end position="1683"/>
    </location>
</feature>
<dbReference type="Pfam" id="PF00975">
    <property type="entry name" value="Thioesterase"/>
    <property type="match status" value="1"/>
</dbReference>
<evidence type="ECO:0000256" key="3">
    <source>
        <dbReference type="ARBA" id="ARBA00022450"/>
    </source>
</evidence>
<dbReference type="FunFam" id="1.10.1200.10:FF:000005">
    <property type="entry name" value="Nonribosomal peptide synthetase 1"/>
    <property type="match status" value="1"/>
</dbReference>
<dbReference type="InterPro" id="IPR010071">
    <property type="entry name" value="AA_adenyl_dom"/>
</dbReference>
<dbReference type="InterPro" id="IPR036736">
    <property type="entry name" value="ACP-like_sf"/>
</dbReference>
<reference evidence="7 8" key="1">
    <citation type="submission" date="2019-05" db="EMBL/GenBank/DDBJ databases">
        <title>Draft Whole-Genome sequence of the green sulfur bacterium Chlorobaculum thiosulfatiphilum DSM 249.</title>
        <authorList>
            <person name="Meyer T.E."/>
            <person name="Kyndt J.A."/>
        </authorList>
    </citation>
    <scope>NUCLEOTIDE SEQUENCE [LARGE SCALE GENOMIC DNA]</scope>
    <source>
        <strain evidence="7 8">DSM 249</strain>
    </source>
</reference>
<evidence type="ECO:0000259" key="5">
    <source>
        <dbReference type="PROSITE" id="PS50075"/>
    </source>
</evidence>
<dbReference type="SUPFAM" id="SSF56801">
    <property type="entry name" value="Acetyl-CoA synthetase-like"/>
    <property type="match status" value="2"/>
</dbReference>
<dbReference type="NCBIfam" id="NF003417">
    <property type="entry name" value="PRK04813.1"/>
    <property type="match status" value="2"/>
</dbReference>
<dbReference type="InterPro" id="IPR001242">
    <property type="entry name" value="Condensation_dom"/>
</dbReference>
<sequence>MKQRITDIENRYGLETPLRYYDIFQCLHELFRKQVALLPDNPAVIDDSGKLTYGELNEAANRLAEAVVQNGIAPGSFIGLCAGRSCQTVAGLLGILKAGCAWVPLDPAYPSERLGYIIDDASLPLILTQQRFRKALSFRPSSSLLFMDDVAPESSAAEPVCQAATTSGQTAYVIYTSGTTGNPKGVCCHHMGVINLLDDIQQRRTLGPKDRCSWWTTPNFDVSVYEIFSALLEGATLLIVPEPVRADSSAFMQWLHANQITSAYVPPMMVAELTAWVERHSGESRIRRLLTGVEPIPSKVLLRLQRSLPELTIINGYGPTETTICATLHTIDAGTAGHETVPIGKAVQNMHIALLDENGNPAASGQPGEIYIGGVGVSRGYLNRPEFNEQLFVPDPDFRENDCRMYRTGDLAVLLPDGELAFAGRKDSQFKYMGYRVEAGEIEAILKRHEAVSDAVVMLREDEPGSKKIVAYCVVEPPGKVTPQQLRAFAENSLPAYMIPGAFVFLSKIPMTPNGKTDRKALPPPARADYLQEGSTGFSAPETLLEVELAAVFSEILGISATGVDDNFFAFGGHSLMATRLCALIRNRWSVDIPLAFVFEHPTVRQLASEITRTEKLVDDTYAITPSEPHRRVFPASVIQKGIWLFLQYQEEGTLFNIPVIVRFSGPLRTEQLRKTFAFLFDRHEALRTVFELQDEALVQRVLPSMTPDMTVQDLSDYPRKSKAAELEKIRKAEGRHRFRFETGPLVKLRLVIVDKHEFQLFLTFHHLIIDGWGASVFFREFAAAYEVICAGKTPVLPDKKISYGDFSLWQHDRLNSVALHQQTQYWIERLHGASFMQNIPYDYSKPSVHSFSGARRAFSIPPDIASAISDYCLQSSCTLFMYLMASFQILLRRYTGRNDIITGTTIANRNHPDTAAIVGLMANSLAIRTGFTGDPHFSDVLLQVRKASLEAFDHQDAPFEIVVENAIQHRERGHHPVFQNLFILQNPTEPVFRAGDLSFTYEEVGNETAKIDLLLNAELKNGSIECWIEYNTDLFHGDTIERIANDYLWIASHALQDADTPVSSWNLPSAPETSRYAGEEKPLEVTCCHQLVERQAARTPDRIAVCCEAHSLTFRELDDEASHLARLLRQRGVGPNVPVGLCLQRNARMVVGMLGILKAGGCYVPLDSHYPEERIQYMARDSGIRLAVTDSLSAQALAFDHSIDLLLLDRIDAAEPGRSRGNPDSLAGADDTAYIMYTSGTSGTPKGIVVQHRGVVNLAVSAADAYGVTGSDTVLQFFSVSFDGSVEEIFMTLAAGATLLIRTFDPAISVPDFLAFIESHDISVIDLPTAFWKELVHGVSVNAARIPASLRTVIIGGEQASVTDFRKWQQGCGGRVRLVNTYGPTECTVVSAYGDPAEITCAYDANRGLPIGKAVANTRLYVVDEQLRRVPFGMPGELLIGGAGVAKGYLNLPELTAERFIDDCFHESQPKGRLYRTGDMVRSLSDGNLQFLGRRDNQVKIRGFRIEPGEIESILDQHELIKQSAVIELKNDQGKSSLAAYFVPENKSLATAALRAYLAQKMPEYMVPSHFIPIEKIPLLPNGKIDRSSLPLPDSSAVIERTKPCAPPGNELESALVEIWEEVLGTHPIGIRDDFFELGGHSLLAVRLCSQIQKKVNKKVTLSGLFQSLTIEKLARRIADEEWVPESSPTVCIHSVDSGASYPPLFFIHILGTGLKFCRPLVRRLHPELPVYGLSIHLLEEYPAEGFRAEEVAKLYVREIRRIQPRGPYLLAGISFGGIVAFEMAREFRRAGDDVRLIALFDTNLPAAFPVVSGAEKMRRHREKFRSEGISYLIGKAAEILRYQWLGIIEKGNQWYSRMLLRVYTRRYGFRRLPVFLKEFTANNQNDDALTHYQPQPCDEKVVLFKSRERLGSDGFSLDPQFGWGAIASCGVEVIDCPGDHFGMLADPHVGTLAMKLMQSIEKSLKTATPIAEPATRGTVIRAAEKKDSQLLRTVSLRSIRESPDAFVATLDQVQNEPLSYWEQLLDFIVDSPDEAMFLAFLDQRCIGFTAARISANEPELSELRWMWVESESRGKGAASRLLDTIIEWAVSRGSRKMELQVSEIQTAAIGLYESKGFIDTGEKAFLRPGSALRARKMVYEANRGGLESEC</sequence>
<accession>A0A5C4S9X0</accession>
<keyword evidence="8" id="KW-1185">Reference proteome</keyword>
<dbReference type="Gene3D" id="3.30.559.10">
    <property type="entry name" value="Chloramphenicol acetyltransferase-like domain"/>
    <property type="match status" value="1"/>
</dbReference>
<dbReference type="SUPFAM" id="SSF55729">
    <property type="entry name" value="Acyl-CoA N-acyltransferases (Nat)"/>
    <property type="match status" value="1"/>
</dbReference>
<evidence type="ECO:0000256" key="2">
    <source>
        <dbReference type="ARBA" id="ARBA00006432"/>
    </source>
</evidence>
<dbReference type="InterPro" id="IPR000873">
    <property type="entry name" value="AMP-dep_synth/lig_dom"/>
</dbReference>
<dbReference type="Proteomes" id="UP000308271">
    <property type="component" value="Unassembled WGS sequence"/>
</dbReference>
<dbReference type="GO" id="GO:0016747">
    <property type="term" value="F:acyltransferase activity, transferring groups other than amino-acyl groups"/>
    <property type="evidence" value="ECO:0007669"/>
    <property type="project" value="InterPro"/>
</dbReference>
<dbReference type="SUPFAM" id="SSF53474">
    <property type="entry name" value="alpha/beta-Hydrolases"/>
    <property type="match status" value="1"/>
</dbReference>
<dbReference type="Pfam" id="PF00501">
    <property type="entry name" value="AMP-binding"/>
    <property type="match status" value="2"/>
</dbReference>
<dbReference type="Pfam" id="PF00668">
    <property type="entry name" value="Condensation"/>
    <property type="match status" value="1"/>
</dbReference>
<dbReference type="PROSITE" id="PS51186">
    <property type="entry name" value="GNAT"/>
    <property type="match status" value="1"/>
</dbReference>
<dbReference type="Gene3D" id="2.30.38.10">
    <property type="entry name" value="Luciferase, Domain 3"/>
    <property type="match status" value="2"/>
</dbReference>
<protein>
    <submittedName>
        <fullName evidence="7">Amino acid adenylation domain-containing protein</fullName>
    </submittedName>
</protein>
<dbReference type="GO" id="GO:0031177">
    <property type="term" value="F:phosphopantetheine binding"/>
    <property type="evidence" value="ECO:0007669"/>
    <property type="project" value="InterPro"/>
</dbReference>
<dbReference type="InterPro" id="IPR029058">
    <property type="entry name" value="AB_hydrolase_fold"/>
</dbReference>
<dbReference type="CDD" id="cd05930">
    <property type="entry name" value="A_NRPS"/>
    <property type="match status" value="2"/>
</dbReference>
<evidence type="ECO:0000256" key="1">
    <source>
        <dbReference type="ARBA" id="ARBA00001957"/>
    </source>
</evidence>
<dbReference type="InterPro" id="IPR006162">
    <property type="entry name" value="Ppantetheine_attach_site"/>
</dbReference>
<comment type="similarity">
    <text evidence="2">Belongs to the ATP-dependent AMP-binding enzyme family.</text>
</comment>
<evidence type="ECO:0000313" key="7">
    <source>
        <dbReference type="EMBL" id="TNJ39719.1"/>
    </source>
</evidence>
<dbReference type="PROSITE" id="PS50075">
    <property type="entry name" value="CARRIER"/>
    <property type="match status" value="2"/>
</dbReference>
<evidence type="ECO:0000256" key="4">
    <source>
        <dbReference type="ARBA" id="ARBA00022553"/>
    </source>
</evidence>
<dbReference type="GO" id="GO:0044550">
    <property type="term" value="P:secondary metabolite biosynthetic process"/>
    <property type="evidence" value="ECO:0007669"/>
    <property type="project" value="UniProtKB-ARBA"/>
</dbReference>
<dbReference type="SMART" id="SM00823">
    <property type="entry name" value="PKS_PP"/>
    <property type="match status" value="2"/>
</dbReference>
<dbReference type="FunFam" id="3.30.300.30:FF:000010">
    <property type="entry name" value="Enterobactin synthetase component F"/>
    <property type="match status" value="1"/>
</dbReference>
<dbReference type="InterPro" id="IPR016181">
    <property type="entry name" value="Acyl_CoA_acyltransferase"/>
</dbReference>